<dbReference type="PROSITE" id="PS50110">
    <property type="entry name" value="RESPONSE_REGULATORY"/>
    <property type="match status" value="1"/>
</dbReference>
<dbReference type="Gene3D" id="3.40.50.2300">
    <property type="match status" value="1"/>
</dbReference>
<dbReference type="EMBL" id="MHQI01000072">
    <property type="protein sequence ID" value="OGZ98146.1"/>
    <property type="molecule type" value="Genomic_DNA"/>
</dbReference>
<dbReference type="InterPro" id="IPR011006">
    <property type="entry name" value="CheY-like_superfamily"/>
</dbReference>
<feature type="domain" description="Response regulatory" evidence="3">
    <location>
        <begin position="9"/>
        <end position="125"/>
    </location>
</feature>
<evidence type="ECO:0000259" key="3">
    <source>
        <dbReference type="PROSITE" id="PS50110"/>
    </source>
</evidence>
<gene>
    <name evidence="4" type="ORF">A3C07_04975</name>
</gene>
<dbReference type="SUPFAM" id="SSF52172">
    <property type="entry name" value="CheY-like"/>
    <property type="match status" value="1"/>
</dbReference>
<dbReference type="Pfam" id="PF00072">
    <property type="entry name" value="Response_reg"/>
    <property type="match status" value="1"/>
</dbReference>
<dbReference type="PANTHER" id="PTHR44591">
    <property type="entry name" value="STRESS RESPONSE REGULATOR PROTEIN 1"/>
    <property type="match status" value="1"/>
</dbReference>
<organism evidence="4 5">
    <name type="scientific">Candidatus Sungbacteria bacterium RIFCSPHIGHO2_02_FULL_47_11</name>
    <dbReference type="NCBI Taxonomy" id="1802270"/>
    <lineage>
        <taxon>Bacteria</taxon>
        <taxon>Candidatus Sungiibacteriota</taxon>
    </lineage>
</organism>
<proteinExistence type="predicted"/>
<dbReference type="InterPro" id="IPR050595">
    <property type="entry name" value="Bact_response_regulator"/>
</dbReference>
<evidence type="ECO:0000313" key="5">
    <source>
        <dbReference type="Proteomes" id="UP000179023"/>
    </source>
</evidence>
<sequence>MSPEPKVRRILLIDDDPVTVKLAEVRLKASGYEVWTSTDAPGGLEKAMKLKPDLIILDVMMPIVNGYNFCRLLKSHHEHKGIPIVLLTSRSGDEDKKIGREVGADAYITKPFDMDNLLNTIKDLVGIG</sequence>
<evidence type="ECO:0000256" key="2">
    <source>
        <dbReference type="PROSITE-ProRule" id="PRU00169"/>
    </source>
</evidence>
<comment type="caution">
    <text evidence="4">The sequence shown here is derived from an EMBL/GenBank/DDBJ whole genome shotgun (WGS) entry which is preliminary data.</text>
</comment>
<keyword evidence="1 2" id="KW-0597">Phosphoprotein</keyword>
<dbReference type="PANTHER" id="PTHR44591:SF3">
    <property type="entry name" value="RESPONSE REGULATORY DOMAIN-CONTAINING PROTEIN"/>
    <property type="match status" value="1"/>
</dbReference>
<evidence type="ECO:0000256" key="1">
    <source>
        <dbReference type="ARBA" id="ARBA00022553"/>
    </source>
</evidence>
<dbReference type="SMART" id="SM00448">
    <property type="entry name" value="REC"/>
    <property type="match status" value="1"/>
</dbReference>
<feature type="modified residue" description="4-aspartylphosphate" evidence="2">
    <location>
        <position position="58"/>
    </location>
</feature>
<dbReference type="AlphaFoldDB" id="A0A1G2KFA3"/>
<evidence type="ECO:0000313" key="4">
    <source>
        <dbReference type="EMBL" id="OGZ98146.1"/>
    </source>
</evidence>
<name>A0A1G2KFA3_9BACT</name>
<dbReference type="GO" id="GO:0000160">
    <property type="term" value="P:phosphorelay signal transduction system"/>
    <property type="evidence" value="ECO:0007669"/>
    <property type="project" value="InterPro"/>
</dbReference>
<dbReference type="InterPro" id="IPR001789">
    <property type="entry name" value="Sig_transdc_resp-reg_receiver"/>
</dbReference>
<dbReference type="Proteomes" id="UP000179023">
    <property type="component" value="Unassembled WGS sequence"/>
</dbReference>
<accession>A0A1G2KFA3</accession>
<protein>
    <recommendedName>
        <fullName evidence="3">Response regulatory domain-containing protein</fullName>
    </recommendedName>
</protein>
<reference evidence="4 5" key="1">
    <citation type="journal article" date="2016" name="Nat. Commun.">
        <title>Thousands of microbial genomes shed light on interconnected biogeochemical processes in an aquifer system.</title>
        <authorList>
            <person name="Anantharaman K."/>
            <person name="Brown C.T."/>
            <person name="Hug L.A."/>
            <person name="Sharon I."/>
            <person name="Castelle C.J."/>
            <person name="Probst A.J."/>
            <person name="Thomas B.C."/>
            <person name="Singh A."/>
            <person name="Wilkins M.J."/>
            <person name="Karaoz U."/>
            <person name="Brodie E.L."/>
            <person name="Williams K.H."/>
            <person name="Hubbard S.S."/>
            <person name="Banfield J.F."/>
        </authorList>
    </citation>
    <scope>NUCLEOTIDE SEQUENCE [LARGE SCALE GENOMIC DNA]</scope>
</reference>
<dbReference type="STRING" id="1802270.A3C07_04975"/>